<name>A0ABV4BT49_9CLOT</name>
<organism evidence="3 4">
    <name type="scientific">Clostridium moutaii</name>
    <dbReference type="NCBI Taxonomy" id="3240932"/>
    <lineage>
        <taxon>Bacteria</taxon>
        <taxon>Bacillati</taxon>
        <taxon>Bacillota</taxon>
        <taxon>Clostridia</taxon>
        <taxon>Eubacteriales</taxon>
        <taxon>Clostridiaceae</taxon>
        <taxon>Clostridium</taxon>
    </lineage>
</organism>
<dbReference type="EMBL" id="JBGEWD010000033">
    <property type="protein sequence ID" value="MEY8001974.1"/>
    <property type="molecule type" value="Genomic_DNA"/>
</dbReference>
<comment type="similarity">
    <text evidence="1">Belongs to the peptidase C1 family.</text>
</comment>
<dbReference type="PANTHER" id="PTHR12411">
    <property type="entry name" value="CYSTEINE PROTEASE FAMILY C1-RELATED"/>
    <property type="match status" value="1"/>
</dbReference>
<sequence length="267" mass="30149">MGKKLPYKYNLKKGKIKKGDLLFHEHVKKNVIIPQSADLREGYGSIKDQGQLGACTSFSACSVLEYLLNKDVSLSELYFYFQERKEDGDIKEDSGSSISCSAEVAAAIGTCTEILDPYDISKFTVPPTPEMDADAKKHKAVKKYAVTTIDDILYSVGVLKKPVLIGIDVYESFENIGSDGYIPMPRKGEELLGGHALNVCGYFHKDKSIFAQFEGEFEKIFTKTRYKGLYFIVRNSWGTSFGDKGYIYMPAQFLLKYSSDWWYIDLK</sequence>
<proteinExistence type="inferred from homology"/>
<dbReference type="CDD" id="cd02619">
    <property type="entry name" value="Peptidase_C1"/>
    <property type="match status" value="1"/>
</dbReference>
<evidence type="ECO:0000313" key="3">
    <source>
        <dbReference type="EMBL" id="MEY8001974.1"/>
    </source>
</evidence>
<accession>A0ABV4BT49</accession>
<evidence type="ECO:0000259" key="2">
    <source>
        <dbReference type="SMART" id="SM00645"/>
    </source>
</evidence>
<reference evidence="3 4" key="1">
    <citation type="submission" date="2024-08" db="EMBL/GenBank/DDBJ databases">
        <title>Clostridium lapicellarii sp. nov., and Clostridium renhuaiense sp. nov., two species isolated from the mud in a fermentation cellar used for producing sauce-flavour Chinese liquors.</title>
        <authorList>
            <person name="Yang F."/>
            <person name="Wang H."/>
            <person name="Chen L.Q."/>
            <person name="Zhou N."/>
            <person name="Lu J.J."/>
            <person name="Pu X.X."/>
            <person name="Wan B."/>
            <person name="Wang L."/>
            <person name="Liu S.J."/>
        </authorList>
    </citation>
    <scope>NUCLEOTIDE SEQUENCE [LARGE SCALE GENOMIC DNA]</scope>
    <source>
        <strain evidence="3 4">MT-5</strain>
    </source>
</reference>
<dbReference type="Gene3D" id="3.90.70.10">
    <property type="entry name" value="Cysteine proteinases"/>
    <property type="match status" value="1"/>
</dbReference>
<evidence type="ECO:0000256" key="1">
    <source>
        <dbReference type="ARBA" id="ARBA00008455"/>
    </source>
</evidence>
<gene>
    <name evidence="3" type="ORF">AB8U03_17630</name>
</gene>
<dbReference type="SMART" id="SM00645">
    <property type="entry name" value="Pept_C1"/>
    <property type="match status" value="1"/>
</dbReference>
<dbReference type="InterPro" id="IPR000668">
    <property type="entry name" value="Peptidase_C1A_C"/>
</dbReference>
<dbReference type="InterPro" id="IPR013128">
    <property type="entry name" value="Peptidase_C1A"/>
</dbReference>
<protein>
    <submittedName>
        <fullName evidence="3">C1 family peptidase</fullName>
    </submittedName>
</protein>
<dbReference type="InterPro" id="IPR038765">
    <property type="entry name" value="Papain-like_cys_pep_sf"/>
</dbReference>
<dbReference type="RefSeq" id="WP_369705869.1">
    <property type="nucleotide sequence ID" value="NZ_JBGEWD010000033.1"/>
</dbReference>
<dbReference type="SUPFAM" id="SSF54001">
    <property type="entry name" value="Cysteine proteinases"/>
    <property type="match status" value="1"/>
</dbReference>
<feature type="domain" description="Peptidase C1A papain C-terminal" evidence="2">
    <location>
        <begin position="33"/>
        <end position="254"/>
    </location>
</feature>
<dbReference type="Pfam" id="PF00112">
    <property type="entry name" value="Peptidase_C1"/>
    <property type="match status" value="1"/>
</dbReference>
<keyword evidence="4" id="KW-1185">Reference proteome</keyword>
<dbReference type="Proteomes" id="UP001564657">
    <property type="component" value="Unassembled WGS sequence"/>
</dbReference>
<evidence type="ECO:0000313" key="4">
    <source>
        <dbReference type="Proteomes" id="UP001564657"/>
    </source>
</evidence>
<comment type="caution">
    <text evidence="3">The sequence shown here is derived from an EMBL/GenBank/DDBJ whole genome shotgun (WGS) entry which is preliminary data.</text>
</comment>